<reference evidence="2" key="1">
    <citation type="submission" date="2025-05" db="UniProtKB">
        <authorList>
            <consortium name="RefSeq"/>
        </authorList>
    </citation>
    <scope>NUCLEOTIDE SEQUENCE [LARGE SCALE GENOMIC DNA]</scope>
</reference>
<sequence length="327" mass="34572">ISPPSPKHHQWHSLSSPPPSSSSSSSFFTFKVNSTTFTFTNKCANTIWPATLSNSGTAPLSTTGFILPSGTSLSIQAPTGWSGRFWARTSCSTTLNHLTCATGDCGSGQIECSGSGATPPATLAEFTLAGPSSTKDFYDVSLVDGYNIPMMVVAANGGCESTGCAVDLNNRCPAELRVGEGCRSACEAFGKEEYCCSGVYANPSVCKPTVYSEMFKAACPRSYSYAFDDPSSTFTCDAPADYSIIFCPNPLDPSSSSSFGEDDGSSSPSQKSSRDGTTEPTTKGVVLEGGESWLANLAMGDDAPSSRKNFSIFHQFLLIFFLIYLLF</sequence>
<dbReference type="Pfam" id="PF00314">
    <property type="entry name" value="Thaumatin"/>
    <property type="match status" value="1"/>
</dbReference>
<organism evidence="2 3">
    <name type="scientific">Dioscorea cayennensis subsp. rotundata</name>
    <name type="common">White Guinea yam</name>
    <name type="synonym">Dioscorea rotundata</name>
    <dbReference type="NCBI Taxonomy" id="55577"/>
    <lineage>
        <taxon>Eukaryota</taxon>
        <taxon>Viridiplantae</taxon>
        <taxon>Streptophyta</taxon>
        <taxon>Embryophyta</taxon>
        <taxon>Tracheophyta</taxon>
        <taxon>Spermatophyta</taxon>
        <taxon>Magnoliopsida</taxon>
        <taxon>Liliopsida</taxon>
        <taxon>Dioscoreales</taxon>
        <taxon>Dioscoreaceae</taxon>
        <taxon>Dioscorea</taxon>
    </lineage>
</organism>
<protein>
    <submittedName>
        <fullName evidence="3">Thaumatin-like protein 1</fullName>
    </submittedName>
</protein>
<feature type="non-terminal residue" evidence="3">
    <location>
        <position position="1"/>
    </location>
</feature>
<dbReference type="InterPro" id="IPR037176">
    <property type="entry name" value="Osmotin/thaumatin-like_sf"/>
</dbReference>
<feature type="compositionally biased region" description="Low complexity" evidence="1">
    <location>
        <begin position="254"/>
        <end position="271"/>
    </location>
</feature>
<dbReference type="Gene3D" id="2.60.110.10">
    <property type="entry name" value="Thaumatin"/>
    <property type="match status" value="1"/>
</dbReference>
<dbReference type="PANTHER" id="PTHR31048">
    <property type="entry name" value="OS03G0233200 PROTEIN"/>
    <property type="match status" value="1"/>
</dbReference>
<evidence type="ECO:0000313" key="3">
    <source>
        <dbReference type="RefSeq" id="XP_039126437.1"/>
    </source>
</evidence>
<evidence type="ECO:0000313" key="2">
    <source>
        <dbReference type="Proteomes" id="UP001515500"/>
    </source>
</evidence>
<dbReference type="GeneID" id="120262397"/>
<keyword evidence="2" id="KW-1185">Reference proteome</keyword>
<feature type="compositionally biased region" description="Basic residues" evidence="1">
    <location>
        <begin position="1"/>
        <end position="11"/>
    </location>
</feature>
<dbReference type="CDD" id="cd09218">
    <property type="entry name" value="TLP-PA"/>
    <property type="match status" value="1"/>
</dbReference>
<reference evidence="3" key="2">
    <citation type="submission" date="2025-08" db="UniProtKB">
        <authorList>
            <consortium name="RefSeq"/>
        </authorList>
    </citation>
    <scope>IDENTIFICATION</scope>
</reference>
<dbReference type="Proteomes" id="UP001515500">
    <property type="component" value="Chromosome 1"/>
</dbReference>
<dbReference type="SUPFAM" id="SSF49870">
    <property type="entry name" value="Osmotin, thaumatin-like protein"/>
    <property type="match status" value="1"/>
</dbReference>
<dbReference type="PROSITE" id="PS51367">
    <property type="entry name" value="THAUMATIN_2"/>
    <property type="match status" value="1"/>
</dbReference>
<accession>A0AB40BGD9</accession>
<proteinExistence type="predicted"/>
<feature type="region of interest" description="Disordered" evidence="1">
    <location>
        <begin position="1"/>
        <end position="23"/>
    </location>
</feature>
<dbReference type="AlphaFoldDB" id="A0AB40BGD9"/>
<dbReference type="RefSeq" id="XP_039126437.1">
    <property type="nucleotide sequence ID" value="XM_039270503.1"/>
</dbReference>
<dbReference type="SMART" id="SM00205">
    <property type="entry name" value="THN"/>
    <property type="match status" value="1"/>
</dbReference>
<name>A0AB40BGD9_DIOCR</name>
<gene>
    <name evidence="3" type="primary">LOC120262397</name>
</gene>
<dbReference type="InterPro" id="IPR001938">
    <property type="entry name" value="Thaumatin"/>
</dbReference>
<dbReference type="FunFam" id="2.60.110.10:FF:000001">
    <property type="entry name" value="THAUMATIN-LIKE PROTEIN 1"/>
    <property type="match status" value="1"/>
</dbReference>
<evidence type="ECO:0000256" key="1">
    <source>
        <dbReference type="SAM" id="MobiDB-lite"/>
    </source>
</evidence>
<dbReference type="PRINTS" id="PR00347">
    <property type="entry name" value="THAUMATIN"/>
</dbReference>
<feature type="region of interest" description="Disordered" evidence="1">
    <location>
        <begin position="254"/>
        <end position="284"/>
    </location>
</feature>